<feature type="transmembrane region" description="Helical" evidence="1">
    <location>
        <begin position="145"/>
        <end position="164"/>
    </location>
</feature>
<gene>
    <name evidence="2" type="ORF">U473_07535</name>
</gene>
<organism evidence="2 3">
    <name type="scientific">Tepidibacillus decaturensis</name>
    <dbReference type="NCBI Taxonomy" id="1413211"/>
    <lineage>
        <taxon>Bacteria</taxon>
        <taxon>Bacillati</taxon>
        <taxon>Bacillota</taxon>
        <taxon>Bacilli</taxon>
        <taxon>Bacillales</taxon>
        <taxon>Bacillaceae</taxon>
        <taxon>Tepidibacillus</taxon>
    </lineage>
</organism>
<dbReference type="InterPro" id="IPR025576">
    <property type="entry name" value="YwiC"/>
</dbReference>
<sequence length="240" mass="28460">MKLILPKEHGAWAMWIAPYIIGFLVTDFHWFHILLFISIFFAYISISPFLQGIKRPSDRKEWWKLSFTYLAISFLLSIPFLIWFPKLLSIILMIIPFFLINLYFAKQKKERALFNDFSAMVSLTSTLLASYYIGSHQIDERAYYLWLLNLLFFFGTALFVKTLYREKENKRFKWVTNLYMIFLPLLGFLFSEFYLILAYLFSMVKTLSTRAGAPLTPKRVGILEIINTIWFIIFVVLSVK</sequence>
<reference evidence="2 3" key="1">
    <citation type="submission" date="2016-02" db="EMBL/GenBank/DDBJ databases">
        <title>Draft Genome for Tepidibacillus decaturensis nov. sp. Strain Z9, an Anaerobic, Moderately Thermophilic and Heterotrophic Bacterium from Deep Subsurface of the Illinois Basin, USA.</title>
        <authorList>
            <person name="Dong Y."/>
            <person name="Chang J.Y."/>
            <person name="Sanford R."/>
            <person name="Fouke B.W."/>
        </authorList>
    </citation>
    <scope>NUCLEOTIDE SEQUENCE [LARGE SCALE GENOMIC DNA]</scope>
    <source>
        <strain evidence="2 3">Z9</strain>
    </source>
</reference>
<evidence type="ECO:0000256" key="1">
    <source>
        <dbReference type="SAM" id="Phobius"/>
    </source>
</evidence>
<accession>A0A135L4T5</accession>
<evidence type="ECO:0008006" key="4">
    <source>
        <dbReference type="Google" id="ProtNLM"/>
    </source>
</evidence>
<dbReference type="EMBL" id="LSKU01000001">
    <property type="protein sequence ID" value="KXG43873.1"/>
    <property type="molecule type" value="Genomic_DNA"/>
</dbReference>
<evidence type="ECO:0000313" key="3">
    <source>
        <dbReference type="Proteomes" id="UP000070352"/>
    </source>
</evidence>
<keyword evidence="1" id="KW-0812">Transmembrane</keyword>
<feature type="transmembrane region" description="Helical" evidence="1">
    <location>
        <begin position="221"/>
        <end position="239"/>
    </location>
</feature>
<feature type="transmembrane region" description="Helical" evidence="1">
    <location>
        <begin position="31"/>
        <end position="50"/>
    </location>
</feature>
<keyword evidence="3" id="KW-1185">Reference proteome</keyword>
<dbReference type="RefSeq" id="WP_068724914.1">
    <property type="nucleotide sequence ID" value="NZ_LSKU01000001.1"/>
</dbReference>
<comment type="caution">
    <text evidence="2">The sequence shown here is derived from an EMBL/GenBank/DDBJ whole genome shotgun (WGS) entry which is preliminary data.</text>
</comment>
<feature type="transmembrane region" description="Helical" evidence="1">
    <location>
        <begin position="62"/>
        <end position="82"/>
    </location>
</feature>
<dbReference type="Pfam" id="PF14256">
    <property type="entry name" value="YwiC"/>
    <property type="match status" value="1"/>
</dbReference>
<feature type="transmembrane region" description="Helical" evidence="1">
    <location>
        <begin position="176"/>
        <end position="201"/>
    </location>
</feature>
<feature type="transmembrane region" description="Helical" evidence="1">
    <location>
        <begin position="88"/>
        <end position="105"/>
    </location>
</feature>
<dbReference type="AlphaFoldDB" id="A0A135L4T5"/>
<dbReference type="STRING" id="1413211.U473_07535"/>
<evidence type="ECO:0000313" key="2">
    <source>
        <dbReference type="EMBL" id="KXG43873.1"/>
    </source>
</evidence>
<feature type="transmembrane region" description="Helical" evidence="1">
    <location>
        <begin position="112"/>
        <end position="133"/>
    </location>
</feature>
<keyword evidence="1" id="KW-1133">Transmembrane helix</keyword>
<keyword evidence="1" id="KW-0472">Membrane</keyword>
<dbReference type="Proteomes" id="UP000070352">
    <property type="component" value="Unassembled WGS sequence"/>
</dbReference>
<protein>
    <recommendedName>
        <fullName evidence="4">YwiC-like protein</fullName>
    </recommendedName>
</protein>
<dbReference type="OrthoDB" id="2380563at2"/>
<name>A0A135L4T5_9BACI</name>
<proteinExistence type="predicted"/>